<evidence type="ECO:0000256" key="4">
    <source>
        <dbReference type="ARBA" id="ARBA00022692"/>
    </source>
</evidence>
<evidence type="ECO:0000256" key="2">
    <source>
        <dbReference type="ARBA" id="ARBA00007613"/>
    </source>
</evidence>
<dbReference type="InterPro" id="IPR003423">
    <property type="entry name" value="OMP_efflux"/>
</dbReference>
<keyword evidence="8" id="KW-0449">Lipoprotein</keyword>
<evidence type="ECO:0000256" key="8">
    <source>
        <dbReference type="ARBA" id="ARBA00023288"/>
    </source>
</evidence>
<organism evidence="12 13">
    <name type="scientific">Pseudomonas gregormendelii</name>
    <dbReference type="NCBI Taxonomy" id="1628277"/>
    <lineage>
        <taxon>Bacteria</taxon>
        <taxon>Pseudomonadati</taxon>
        <taxon>Pseudomonadota</taxon>
        <taxon>Gammaproteobacteria</taxon>
        <taxon>Pseudomonadales</taxon>
        <taxon>Pseudomonadaceae</taxon>
        <taxon>Pseudomonas</taxon>
    </lineage>
</organism>
<evidence type="ECO:0000313" key="13">
    <source>
        <dbReference type="Proteomes" id="UP000772591"/>
    </source>
</evidence>
<dbReference type="RefSeq" id="WP_205893875.1">
    <property type="nucleotide sequence ID" value="NZ_JADEVO010000044.1"/>
</dbReference>
<keyword evidence="4" id="KW-0812">Transmembrane</keyword>
<dbReference type="InterPro" id="IPR010131">
    <property type="entry name" value="MdtP/NodT-like"/>
</dbReference>
<sequence>MNNWRPLALVLLCSASQHSLANIVDQVSHPTVQGASASAFMLGKQATELTLADAVYLGLRSNREIRSAYLQRVAQKFDLRVSEDTFKPKLTLNANYTSAKGSSDRKQTATMGPTTDWLSEYGTRTTLGWKQEQGSGLGSGRYRSDGLDLAIIQPLLRGAGREVTTAPVRLAQLNEQANRLNLKSSVSSTISEIISTYRQLLRSQEQLTIARQALERARQLLAVNNALIDAGRMAAFDAVQTEADIASQELQVEEAQNQLDTDRLSLLRLLALDLSTPIHASETLQVSRINIDKIDALRLARAQQPRYLATLLGSQQADLNLVVAKDQARWDVSLVAGANQVRDRFERTSTSARSWESYAGVHLQIPVGDLASRQSRVNAQVGVETQALLLEDAHQALERDVSDVVRDLGTRWRQYEIAQRSHELATRKLAIEHEKLNVGRSSNFQVLSYESDLRNSENALLNARIAYLNAQTQLDQVLGMTLESWDIALNDY</sequence>
<evidence type="ECO:0000256" key="7">
    <source>
        <dbReference type="ARBA" id="ARBA00023237"/>
    </source>
</evidence>
<feature type="signal peptide" evidence="11">
    <location>
        <begin position="1"/>
        <end position="21"/>
    </location>
</feature>
<keyword evidence="3" id="KW-1134">Transmembrane beta strand</keyword>
<feature type="region of interest" description="Disordered" evidence="10">
    <location>
        <begin position="98"/>
        <end position="117"/>
    </location>
</feature>
<reference evidence="12 13" key="1">
    <citation type="journal article" date="2021" name="Int. J. Syst. Evol. Microbiol.">
        <title>Pseudomonas piscium sp. nov., Pseudomonas pisciculturae sp. nov., Pseudomonas mucoides sp. nov. and Pseudomonas neuropathica sp. nov. isolated from rainbow trout.</title>
        <authorList>
            <person name="Duman M."/>
            <person name="Mulet M."/>
            <person name="Altun S."/>
            <person name="Saticioglu I.B."/>
            <person name="Gomila M."/>
            <person name="Lalucat J."/>
            <person name="Garcia-Valdes E."/>
        </authorList>
    </citation>
    <scope>NUCLEOTIDE SEQUENCE [LARGE SCALE GENOMIC DNA]</scope>
    <source>
        <strain evidence="12 13">LMG 28632</strain>
    </source>
</reference>
<feature type="chain" id="PRO_5045795099" evidence="11">
    <location>
        <begin position="22"/>
        <end position="492"/>
    </location>
</feature>
<evidence type="ECO:0000256" key="11">
    <source>
        <dbReference type="SAM" id="SignalP"/>
    </source>
</evidence>
<feature type="coiled-coil region" evidence="9">
    <location>
        <begin position="200"/>
        <end position="265"/>
    </location>
</feature>
<protein>
    <submittedName>
        <fullName evidence="12">TolC family protein</fullName>
    </submittedName>
</protein>
<keyword evidence="7" id="KW-0998">Cell outer membrane</keyword>
<evidence type="ECO:0000256" key="5">
    <source>
        <dbReference type="ARBA" id="ARBA00023136"/>
    </source>
</evidence>
<comment type="caution">
    <text evidence="12">The sequence shown here is derived from an EMBL/GenBank/DDBJ whole genome shotgun (WGS) entry which is preliminary data.</text>
</comment>
<dbReference type="PANTHER" id="PTHR30203:SF30">
    <property type="entry name" value="OUTER MEMBRANE PROTEIN-RELATED"/>
    <property type="match status" value="1"/>
</dbReference>
<keyword evidence="6" id="KW-0564">Palmitate</keyword>
<keyword evidence="9" id="KW-0175">Coiled coil</keyword>
<dbReference type="Proteomes" id="UP000772591">
    <property type="component" value="Unassembled WGS sequence"/>
</dbReference>
<keyword evidence="13" id="KW-1185">Reference proteome</keyword>
<evidence type="ECO:0000256" key="1">
    <source>
        <dbReference type="ARBA" id="ARBA00004442"/>
    </source>
</evidence>
<dbReference type="PANTHER" id="PTHR30203">
    <property type="entry name" value="OUTER MEMBRANE CATION EFFLUX PROTEIN"/>
    <property type="match status" value="1"/>
</dbReference>
<proteinExistence type="inferred from homology"/>
<comment type="subcellular location">
    <subcellularLocation>
        <location evidence="1">Cell outer membrane</location>
    </subcellularLocation>
</comment>
<evidence type="ECO:0000313" key="12">
    <source>
        <dbReference type="EMBL" id="MBN3968159.1"/>
    </source>
</evidence>
<feature type="compositionally biased region" description="Polar residues" evidence="10">
    <location>
        <begin position="108"/>
        <end position="117"/>
    </location>
</feature>
<dbReference type="Pfam" id="PF02321">
    <property type="entry name" value="OEP"/>
    <property type="match status" value="1"/>
</dbReference>
<comment type="similarity">
    <text evidence="2">Belongs to the outer membrane factor (OMF) (TC 1.B.17) family.</text>
</comment>
<dbReference type="EMBL" id="JADEVO010000044">
    <property type="protein sequence ID" value="MBN3968159.1"/>
    <property type="molecule type" value="Genomic_DNA"/>
</dbReference>
<dbReference type="Gene3D" id="1.20.1600.10">
    <property type="entry name" value="Outer membrane efflux proteins (OEP)"/>
    <property type="match status" value="1"/>
</dbReference>
<gene>
    <name evidence="12" type="ORF">IMW75_23135</name>
</gene>
<dbReference type="SUPFAM" id="SSF56954">
    <property type="entry name" value="Outer membrane efflux proteins (OEP)"/>
    <property type="match status" value="1"/>
</dbReference>
<evidence type="ECO:0000256" key="10">
    <source>
        <dbReference type="SAM" id="MobiDB-lite"/>
    </source>
</evidence>
<name>A0ABS3AMZ9_9PSED</name>
<evidence type="ECO:0000256" key="3">
    <source>
        <dbReference type="ARBA" id="ARBA00022452"/>
    </source>
</evidence>
<keyword evidence="11" id="KW-0732">Signal</keyword>
<keyword evidence="5" id="KW-0472">Membrane</keyword>
<evidence type="ECO:0000256" key="6">
    <source>
        <dbReference type="ARBA" id="ARBA00023139"/>
    </source>
</evidence>
<accession>A0ABS3AMZ9</accession>
<evidence type="ECO:0000256" key="9">
    <source>
        <dbReference type="SAM" id="Coils"/>
    </source>
</evidence>